<evidence type="ECO:0000259" key="2">
    <source>
        <dbReference type="Pfam" id="PF01106"/>
    </source>
</evidence>
<comment type="function">
    <text evidence="1">May be involved in the formation or repair of [Fe-S] clusters present in iron-sulfur proteins.</text>
</comment>
<sequence>MEMARGRLRLYVRAGLDHGLPDAHRRRTAGMSVIPMHPEATTDPQAIRWVIPAGTLPVVGEIADAPDELGTMLHSEDVASIEVETGAVVIRLADGRSWSGTGARVRDALSAALQHPQCWRPADVVTEDDMLRAALQDVLDGSVGDYIRSHGGEVTIVSAHDRHAEVRMAGTCTHCPAAGFTLHSRLESELRARFPDLVEVRATEEPGKVARRTWLTLRRRSA</sequence>
<dbReference type="GO" id="GO:0051536">
    <property type="term" value="F:iron-sulfur cluster binding"/>
    <property type="evidence" value="ECO:0007669"/>
    <property type="project" value="InterPro"/>
</dbReference>
<evidence type="ECO:0000256" key="1">
    <source>
        <dbReference type="ARBA" id="ARBA00049958"/>
    </source>
</evidence>
<dbReference type="GO" id="GO:0016226">
    <property type="term" value="P:iron-sulfur cluster assembly"/>
    <property type="evidence" value="ECO:0007669"/>
    <property type="project" value="InterPro"/>
</dbReference>
<dbReference type="GO" id="GO:0005506">
    <property type="term" value="F:iron ion binding"/>
    <property type="evidence" value="ECO:0007669"/>
    <property type="project" value="InterPro"/>
</dbReference>
<dbReference type="Gene3D" id="3.30.300.130">
    <property type="entry name" value="Fe-S cluster assembly (FSCA)"/>
    <property type="match status" value="1"/>
</dbReference>
<organism evidence="3 4">
    <name type="scientific">Streptomyces nodosus</name>
    <dbReference type="NCBI Taxonomy" id="40318"/>
    <lineage>
        <taxon>Bacteria</taxon>
        <taxon>Bacillati</taxon>
        <taxon>Actinomycetota</taxon>
        <taxon>Actinomycetes</taxon>
        <taxon>Kitasatosporales</taxon>
        <taxon>Streptomycetaceae</taxon>
        <taxon>Streptomyces</taxon>
    </lineage>
</organism>
<dbReference type="EMBL" id="CP023747">
    <property type="protein sequence ID" value="QEV41024.1"/>
    <property type="molecule type" value="Genomic_DNA"/>
</dbReference>
<evidence type="ECO:0000313" key="3">
    <source>
        <dbReference type="EMBL" id="QEV41024.1"/>
    </source>
</evidence>
<accession>A0A5P2W4Z5</accession>
<dbReference type="Pfam" id="PF01106">
    <property type="entry name" value="NifU"/>
    <property type="match status" value="1"/>
</dbReference>
<evidence type="ECO:0000313" key="4">
    <source>
        <dbReference type="Proteomes" id="UP000325763"/>
    </source>
</evidence>
<gene>
    <name evidence="3" type="ORF">CP978_22925</name>
</gene>
<proteinExistence type="predicted"/>
<protein>
    <submittedName>
        <fullName evidence="3">NifU family protein</fullName>
    </submittedName>
</protein>
<dbReference type="InterPro" id="IPR034904">
    <property type="entry name" value="FSCA_dom_sf"/>
</dbReference>
<dbReference type="AlphaFoldDB" id="A0A5P2W4Z5"/>
<feature type="domain" description="NIF system FeS cluster assembly NifU C-terminal" evidence="2">
    <location>
        <begin position="136"/>
        <end position="200"/>
    </location>
</feature>
<dbReference type="Proteomes" id="UP000325763">
    <property type="component" value="Chromosome"/>
</dbReference>
<dbReference type="KEGG" id="snq:CP978_22925"/>
<name>A0A5P2W4Z5_9ACTN</name>
<dbReference type="SUPFAM" id="SSF117916">
    <property type="entry name" value="Fe-S cluster assembly (FSCA) domain-like"/>
    <property type="match status" value="1"/>
</dbReference>
<dbReference type="InterPro" id="IPR001075">
    <property type="entry name" value="NIF_FeS_clus_asmbl_NifU_C"/>
</dbReference>
<reference evidence="3 4" key="1">
    <citation type="submission" date="2017-09" db="EMBL/GenBank/DDBJ databases">
        <title>Streptomyces genome completion.</title>
        <authorList>
            <person name="Lee N."/>
            <person name="Cho B.-K."/>
        </authorList>
    </citation>
    <scope>NUCLEOTIDE SEQUENCE [LARGE SCALE GENOMIC DNA]</scope>
    <source>
        <strain evidence="3 4">ATCC 14899</strain>
    </source>
</reference>